<name>A0A2H5FMM9_9GAMM</name>
<dbReference type="Pfam" id="PF13551">
    <property type="entry name" value="HTH_29"/>
    <property type="match status" value="1"/>
</dbReference>
<dbReference type="KEGG" id="lsh:CAB17_12720"/>
<evidence type="ECO:0000313" key="2">
    <source>
        <dbReference type="Proteomes" id="UP000234343"/>
    </source>
</evidence>
<dbReference type="AlphaFoldDB" id="A0A2H5FMM9"/>
<dbReference type="SUPFAM" id="SSF46689">
    <property type="entry name" value="Homeodomain-like"/>
    <property type="match status" value="1"/>
</dbReference>
<dbReference type="EMBL" id="CP025491">
    <property type="protein sequence ID" value="AUH72809.1"/>
    <property type="molecule type" value="Genomic_DNA"/>
</dbReference>
<evidence type="ECO:0000313" key="1">
    <source>
        <dbReference type="EMBL" id="AUH72809.1"/>
    </source>
</evidence>
<dbReference type="RefSeq" id="WP_101900413.1">
    <property type="nucleotide sequence ID" value="NZ_CP025491.2"/>
</dbReference>
<protein>
    <recommendedName>
        <fullName evidence="3">Helix-turn-helix domain-containing protein</fullName>
    </recommendedName>
</protein>
<keyword evidence="2" id="KW-1185">Reference proteome</keyword>
<dbReference type="Proteomes" id="UP000234343">
    <property type="component" value="Chromosome"/>
</dbReference>
<accession>A0A2H5FMM9</accession>
<sequence length="160" mass="18459">MIRIYLNEAAKIDLIRLSRSQKSNIGERAYYVLLCGEGHSVSETAKITGRNEHTIRLWLKRYITCGITGLKSRSQPGRPARKAPIIESQLEESLGKSPQEYGYQEAGWQINLLRDWFEKQGMTACDNTLVKSLNRLVLCINDFQKSYQQMHHPRLRKNHG</sequence>
<gene>
    <name evidence="1" type="ORF">CAB17_12720</name>
</gene>
<organism evidence="1 2">
    <name type="scientific">Legionella sainthelensi</name>
    <dbReference type="NCBI Taxonomy" id="28087"/>
    <lineage>
        <taxon>Bacteria</taxon>
        <taxon>Pseudomonadati</taxon>
        <taxon>Pseudomonadota</taxon>
        <taxon>Gammaproteobacteria</taxon>
        <taxon>Legionellales</taxon>
        <taxon>Legionellaceae</taxon>
        <taxon>Legionella</taxon>
    </lineage>
</organism>
<evidence type="ECO:0008006" key="3">
    <source>
        <dbReference type="Google" id="ProtNLM"/>
    </source>
</evidence>
<reference evidence="1 2" key="1">
    <citation type="submission" date="2017-12" db="EMBL/GenBank/DDBJ databases">
        <title>Legionella sainthelensi LA01-117, whole genome sequence of a clinical isolate from New Zealand.</title>
        <authorList>
            <person name="Cree S.L."/>
            <person name="Slow S."/>
            <person name="Kennedy M.A."/>
            <person name="Murdoch D.R."/>
            <person name="Biggs P.J."/>
            <person name="Anderson T."/>
        </authorList>
    </citation>
    <scope>NUCLEOTIDE SEQUENCE [LARGE SCALE GENOMIC DNA]</scope>
    <source>
        <strain evidence="1 2">LA01-117</strain>
    </source>
</reference>
<dbReference type="InterPro" id="IPR009057">
    <property type="entry name" value="Homeodomain-like_sf"/>
</dbReference>
<proteinExistence type="predicted"/>